<dbReference type="AlphaFoldDB" id="A0A1Y6CP52"/>
<evidence type="ECO:0000259" key="6">
    <source>
        <dbReference type="Pfam" id="PF06429"/>
    </source>
</evidence>
<dbReference type="SUPFAM" id="SSF117143">
    <property type="entry name" value="Flagellar hook protein flgE"/>
    <property type="match status" value="1"/>
</dbReference>
<evidence type="ECO:0000313" key="8">
    <source>
        <dbReference type="EMBL" id="SMF67964.1"/>
    </source>
</evidence>
<evidence type="ECO:0000259" key="5">
    <source>
        <dbReference type="Pfam" id="PF00460"/>
    </source>
</evidence>
<protein>
    <recommendedName>
        <fullName evidence="4">Flagellar basal-body rod protein FlgF</fullName>
    </recommendedName>
</protein>
<dbReference type="InterPro" id="IPR037925">
    <property type="entry name" value="FlgE/F/G-like"/>
</dbReference>
<dbReference type="PROSITE" id="PS00588">
    <property type="entry name" value="FLAGELLA_BB_ROD"/>
    <property type="match status" value="1"/>
</dbReference>
<evidence type="ECO:0000256" key="2">
    <source>
        <dbReference type="ARBA" id="ARBA00009677"/>
    </source>
</evidence>
<comment type="subunit">
    <text evidence="4">The basal body constitutes a major portion of the flagellar organelle and consists of five rings (E,L,P,S, and M) mounted on a central rod. The rod consists of about 26 subunits of FlgG in the distal portion, and FlgB, FlgC and FlgF are thought to build up the proximal portion of the rod with about 6 subunits each.</text>
</comment>
<evidence type="ECO:0000256" key="3">
    <source>
        <dbReference type="ARBA" id="ARBA00023143"/>
    </source>
</evidence>
<sequence length="256" mass="27987">MENTSYITLSRQTVLRRQMDVLANNLANISTPAFKSEALMVIEHDTPIATQGPKSMRTVAFVKDFATVRDMSEGPLFHTDNPLDMAISGPGYFSIQTPDGERFTRQGAFLLNGKGQLVTMAGQPVLDARGRPIVVPPGSGEIEVAHDGTISARNPALQTQNVVLGQLKISQFDNEYMLKREANGLYKPDQGVTPKPVAQPKVMQGMIEKSNVNGIVEMTKLIDTVRSFQSAGTLMEEEHNRQLNAIDTLTKSSLTA</sequence>
<name>A0A1Y6CP52_9PROT</name>
<feature type="domain" description="Flagellar hook protein FlgE/F/G-like D1" evidence="7">
    <location>
        <begin position="86"/>
        <end position="152"/>
    </location>
</feature>
<accession>A0A1Y6CP52</accession>
<keyword evidence="9" id="KW-1185">Reference proteome</keyword>
<dbReference type="PANTHER" id="PTHR30435:SF19">
    <property type="entry name" value="FLAGELLAR BASAL-BODY ROD PROTEIN FLGG"/>
    <property type="match status" value="1"/>
</dbReference>
<organism evidence="8 9">
    <name type="scientific">Tistlia consotensis USBA 355</name>
    <dbReference type="NCBI Taxonomy" id="560819"/>
    <lineage>
        <taxon>Bacteria</taxon>
        <taxon>Pseudomonadati</taxon>
        <taxon>Pseudomonadota</taxon>
        <taxon>Alphaproteobacteria</taxon>
        <taxon>Rhodospirillales</taxon>
        <taxon>Rhodovibrionaceae</taxon>
        <taxon>Tistlia</taxon>
    </lineage>
</organism>
<dbReference type="GO" id="GO:0071978">
    <property type="term" value="P:bacterial-type flagellum-dependent swarming motility"/>
    <property type="evidence" value="ECO:0007669"/>
    <property type="project" value="TreeGrafter"/>
</dbReference>
<evidence type="ECO:0000256" key="1">
    <source>
        <dbReference type="ARBA" id="ARBA00004117"/>
    </source>
</evidence>
<dbReference type="InterPro" id="IPR020013">
    <property type="entry name" value="Flagellar_FlgE/F/G"/>
</dbReference>
<dbReference type="Pfam" id="PF06429">
    <property type="entry name" value="Flg_bbr_C"/>
    <property type="match status" value="1"/>
</dbReference>
<dbReference type="InterPro" id="IPR001444">
    <property type="entry name" value="Flag_bb_rod_N"/>
</dbReference>
<comment type="subcellular location">
    <subcellularLocation>
        <location evidence="1 4">Bacterial flagellum basal body</location>
    </subcellularLocation>
</comment>
<keyword evidence="8" id="KW-0282">Flagellum</keyword>
<dbReference type="InterPro" id="IPR010930">
    <property type="entry name" value="Flg_bb/hook_C_dom"/>
</dbReference>
<dbReference type="InterPro" id="IPR053967">
    <property type="entry name" value="LlgE_F_G-like_D1"/>
</dbReference>
<dbReference type="EMBL" id="FWZX01000027">
    <property type="protein sequence ID" value="SMF67964.1"/>
    <property type="molecule type" value="Genomic_DNA"/>
</dbReference>
<reference evidence="8 9" key="1">
    <citation type="submission" date="2017-04" db="EMBL/GenBank/DDBJ databases">
        <authorList>
            <person name="Afonso C.L."/>
            <person name="Miller P.J."/>
            <person name="Scott M.A."/>
            <person name="Spackman E."/>
            <person name="Goraichik I."/>
            <person name="Dimitrov K.M."/>
            <person name="Suarez D.L."/>
            <person name="Swayne D.E."/>
        </authorList>
    </citation>
    <scope>NUCLEOTIDE SEQUENCE [LARGE SCALE GENOMIC DNA]</scope>
    <source>
        <strain evidence="8 9">USBA 355</strain>
    </source>
</reference>
<dbReference type="Proteomes" id="UP000192917">
    <property type="component" value="Unassembled WGS sequence"/>
</dbReference>
<dbReference type="NCBIfam" id="TIGR03506">
    <property type="entry name" value="FlgEFG_subfam"/>
    <property type="match status" value="1"/>
</dbReference>
<dbReference type="RefSeq" id="WP_085125421.1">
    <property type="nucleotide sequence ID" value="NZ_FWZX01000027.1"/>
</dbReference>
<evidence type="ECO:0000256" key="4">
    <source>
        <dbReference type="RuleBase" id="RU362116"/>
    </source>
</evidence>
<evidence type="ECO:0000259" key="7">
    <source>
        <dbReference type="Pfam" id="PF22692"/>
    </source>
</evidence>
<gene>
    <name evidence="8" type="ORF">SAMN05428998_12777</name>
</gene>
<proteinExistence type="inferred from homology"/>
<feature type="domain" description="Flagellar basal-body/hook protein C-terminal" evidence="6">
    <location>
        <begin position="203"/>
        <end position="236"/>
    </location>
</feature>
<keyword evidence="3 4" id="KW-0975">Bacterial flagellum</keyword>
<dbReference type="STRING" id="560819.SAMN05428998_12777"/>
<keyword evidence="8" id="KW-0969">Cilium</keyword>
<keyword evidence="8" id="KW-0966">Cell projection</keyword>
<dbReference type="PANTHER" id="PTHR30435">
    <property type="entry name" value="FLAGELLAR PROTEIN"/>
    <property type="match status" value="1"/>
</dbReference>
<dbReference type="Pfam" id="PF22692">
    <property type="entry name" value="LlgE_F_G_D1"/>
    <property type="match status" value="1"/>
</dbReference>
<dbReference type="GO" id="GO:0030694">
    <property type="term" value="C:bacterial-type flagellum basal body, rod"/>
    <property type="evidence" value="ECO:0007669"/>
    <property type="project" value="UniProtKB-UniRule"/>
</dbReference>
<dbReference type="InterPro" id="IPR012836">
    <property type="entry name" value="FlgF"/>
</dbReference>
<dbReference type="NCBIfam" id="TIGR02490">
    <property type="entry name" value="flgF"/>
    <property type="match status" value="1"/>
</dbReference>
<dbReference type="Pfam" id="PF00460">
    <property type="entry name" value="Flg_bb_rod"/>
    <property type="match status" value="1"/>
</dbReference>
<feature type="domain" description="Flagellar basal body rod protein N-terminal" evidence="5">
    <location>
        <begin position="9"/>
        <end position="35"/>
    </location>
</feature>
<comment type="similarity">
    <text evidence="2 4">Belongs to the flagella basal body rod proteins family.</text>
</comment>
<dbReference type="InterPro" id="IPR019776">
    <property type="entry name" value="Flagellar_basal_body_rod_CS"/>
</dbReference>
<evidence type="ECO:0000313" key="9">
    <source>
        <dbReference type="Proteomes" id="UP000192917"/>
    </source>
</evidence>